<dbReference type="EMBL" id="FNZM01000009">
    <property type="protein sequence ID" value="SEJ83229.1"/>
    <property type="molecule type" value="Genomic_DNA"/>
</dbReference>
<reference evidence="3 4" key="1">
    <citation type="submission" date="2016-10" db="EMBL/GenBank/DDBJ databases">
        <authorList>
            <person name="Varghese N."/>
            <person name="Submissions S."/>
        </authorList>
    </citation>
    <scope>NUCLEOTIDE SEQUENCE [LARGE SCALE GENOMIC DNA]</scope>
    <source>
        <strain evidence="3 4">LMG 22274</strain>
    </source>
</reference>
<evidence type="ECO:0000313" key="4">
    <source>
        <dbReference type="Proteomes" id="UP000183529"/>
    </source>
</evidence>
<proteinExistence type="predicted"/>
<dbReference type="EMBL" id="QJJV01000024">
    <property type="protein sequence ID" value="PXX09383.1"/>
    <property type="molecule type" value="Genomic_DNA"/>
</dbReference>
<dbReference type="Proteomes" id="UP000247515">
    <property type="component" value="Unassembled WGS sequence"/>
</dbReference>
<feature type="compositionally biased region" description="Low complexity" evidence="1">
    <location>
        <begin position="1"/>
        <end position="28"/>
    </location>
</feature>
<evidence type="ECO:0000313" key="5">
    <source>
        <dbReference type="Proteomes" id="UP000247515"/>
    </source>
</evidence>
<keyword evidence="3" id="KW-0808">Transferase</keyword>
<evidence type="ECO:0000313" key="3">
    <source>
        <dbReference type="EMBL" id="SEJ83229.1"/>
    </source>
</evidence>
<keyword evidence="3" id="KW-0418">Kinase</keyword>
<name>A0A1A5X1D4_9BURK</name>
<dbReference type="GeneID" id="61302252"/>
<dbReference type="RefSeq" id="WP_065065504.1">
    <property type="nucleotide sequence ID" value="NZ_CADFGN010000009.1"/>
</dbReference>
<gene>
    <name evidence="2" type="ORF">C7400_12423</name>
    <name evidence="3" type="ORF">SAMN05216550_10962</name>
</gene>
<dbReference type="Proteomes" id="UP000183529">
    <property type="component" value="Unassembled WGS sequence"/>
</dbReference>
<dbReference type="GO" id="GO:0016301">
    <property type="term" value="F:kinase activity"/>
    <property type="evidence" value="ECO:0007669"/>
    <property type="project" value="UniProtKB-KW"/>
</dbReference>
<protein>
    <submittedName>
        <fullName evidence="3">Mitogen-activated protein kinase 7/Wiskott-Aldrich syndrome protein</fullName>
    </submittedName>
</protein>
<dbReference type="AlphaFoldDB" id="A0A1A5X1D4"/>
<organism evidence="3 4">
    <name type="scientific">Paraburkholderia tropica</name>
    <dbReference type="NCBI Taxonomy" id="92647"/>
    <lineage>
        <taxon>Bacteria</taxon>
        <taxon>Pseudomonadati</taxon>
        <taxon>Pseudomonadota</taxon>
        <taxon>Betaproteobacteria</taxon>
        <taxon>Burkholderiales</taxon>
        <taxon>Burkholderiaceae</taxon>
        <taxon>Paraburkholderia</taxon>
    </lineage>
</organism>
<accession>A0A1A5X1D4</accession>
<evidence type="ECO:0000313" key="2">
    <source>
        <dbReference type="EMBL" id="PXX09383.1"/>
    </source>
</evidence>
<feature type="compositionally biased region" description="Pro residues" evidence="1">
    <location>
        <begin position="31"/>
        <end position="54"/>
    </location>
</feature>
<reference evidence="2 5" key="2">
    <citation type="submission" date="2018-05" db="EMBL/GenBank/DDBJ databases">
        <title>Genomic Encyclopedia of Type Strains, Phase IV (KMG-V): Genome sequencing to study the core and pangenomes of soil and plant-associated prokaryotes.</title>
        <authorList>
            <person name="Whitman W."/>
        </authorList>
    </citation>
    <scope>NUCLEOTIDE SEQUENCE [LARGE SCALE GENOMIC DNA]</scope>
    <source>
        <strain evidence="2 5">SIr-6563</strain>
    </source>
</reference>
<feature type="region of interest" description="Disordered" evidence="1">
    <location>
        <begin position="1"/>
        <end position="61"/>
    </location>
</feature>
<keyword evidence="5" id="KW-1185">Reference proteome</keyword>
<comment type="caution">
    <text evidence="3">The sequence shown here is derived from an EMBL/GenBank/DDBJ whole genome shotgun (WGS) entry which is preliminary data.</text>
</comment>
<evidence type="ECO:0000256" key="1">
    <source>
        <dbReference type="SAM" id="MobiDB-lite"/>
    </source>
</evidence>
<sequence length="61" mass="6559">MPHAFLPHPYPAPLHAHLPTEEPNTPETPQRKPPPVPDSDVPPPPPLGDPPSDAPPERAVD</sequence>